<dbReference type="GO" id="GO:0006950">
    <property type="term" value="P:response to stress"/>
    <property type="evidence" value="ECO:0007669"/>
    <property type="project" value="TreeGrafter"/>
</dbReference>
<dbReference type="SUPFAM" id="SSF46785">
    <property type="entry name" value="Winged helix' DNA-binding domain"/>
    <property type="match status" value="1"/>
</dbReference>
<reference evidence="2 3" key="1">
    <citation type="submission" date="2016-10" db="EMBL/GenBank/DDBJ databases">
        <authorList>
            <person name="de Groot N.N."/>
        </authorList>
    </citation>
    <scope>NUCLEOTIDE SEQUENCE [LARGE SCALE GENOMIC DNA]</scope>
    <source>
        <strain evidence="2 3">DSM 44468</strain>
    </source>
</reference>
<dbReference type="InterPro" id="IPR000835">
    <property type="entry name" value="HTH_MarR-typ"/>
</dbReference>
<dbReference type="STRING" id="115433.SAMN05421835_113105"/>
<evidence type="ECO:0000313" key="3">
    <source>
        <dbReference type="Proteomes" id="UP000199025"/>
    </source>
</evidence>
<protein>
    <submittedName>
        <fullName evidence="2">DNA-binding transcriptional regulator, MarR family</fullName>
    </submittedName>
</protein>
<dbReference type="Gene3D" id="1.10.10.10">
    <property type="entry name" value="Winged helix-like DNA-binding domain superfamily/Winged helix DNA-binding domain"/>
    <property type="match status" value="1"/>
</dbReference>
<dbReference type="Pfam" id="PF12802">
    <property type="entry name" value="MarR_2"/>
    <property type="match status" value="1"/>
</dbReference>
<dbReference type="PANTHER" id="PTHR33164">
    <property type="entry name" value="TRANSCRIPTIONAL REGULATOR, MARR FAMILY"/>
    <property type="match status" value="1"/>
</dbReference>
<dbReference type="AlphaFoldDB" id="A0A1I3WK75"/>
<dbReference type="GO" id="GO:0003677">
    <property type="term" value="F:DNA binding"/>
    <property type="evidence" value="ECO:0007669"/>
    <property type="project" value="UniProtKB-KW"/>
</dbReference>
<keyword evidence="2" id="KW-0238">DNA-binding</keyword>
<dbReference type="InterPro" id="IPR036390">
    <property type="entry name" value="WH_DNA-bd_sf"/>
</dbReference>
<dbReference type="SMART" id="SM00347">
    <property type="entry name" value="HTH_MARR"/>
    <property type="match status" value="1"/>
</dbReference>
<sequence length="154" mass="17905">MADPRWLDDREARLWEAYRALSRELQRAFDRQLERDASLSGAEYAVLAPVSEAEDGLIRMRELGRQVGWDRSRLSHQVKRMEKRGLVAREDCAEDARGAMVRITPAGRDAIEAAAPEHVATVRRYFFDQLSQRDQATLTRIFERMLDRLHHDEV</sequence>
<organism evidence="2 3">
    <name type="scientific">Amycolatopsis sacchari</name>
    <dbReference type="NCBI Taxonomy" id="115433"/>
    <lineage>
        <taxon>Bacteria</taxon>
        <taxon>Bacillati</taxon>
        <taxon>Actinomycetota</taxon>
        <taxon>Actinomycetes</taxon>
        <taxon>Pseudonocardiales</taxon>
        <taxon>Pseudonocardiaceae</taxon>
        <taxon>Amycolatopsis</taxon>
    </lineage>
</organism>
<evidence type="ECO:0000313" key="2">
    <source>
        <dbReference type="EMBL" id="SFK08084.1"/>
    </source>
</evidence>
<dbReference type="OrthoDB" id="3254910at2"/>
<evidence type="ECO:0000259" key="1">
    <source>
        <dbReference type="PROSITE" id="PS50995"/>
    </source>
</evidence>
<name>A0A1I3WK75_9PSEU</name>
<dbReference type="PANTHER" id="PTHR33164:SF99">
    <property type="entry name" value="MARR FAMILY REGULATORY PROTEIN"/>
    <property type="match status" value="1"/>
</dbReference>
<dbReference type="RefSeq" id="WP_091510616.1">
    <property type="nucleotide sequence ID" value="NZ_FORP01000013.1"/>
</dbReference>
<dbReference type="PRINTS" id="PR00598">
    <property type="entry name" value="HTHMARR"/>
</dbReference>
<accession>A0A1I3WK75</accession>
<dbReference type="InterPro" id="IPR039422">
    <property type="entry name" value="MarR/SlyA-like"/>
</dbReference>
<keyword evidence="3" id="KW-1185">Reference proteome</keyword>
<dbReference type="EMBL" id="FORP01000013">
    <property type="protein sequence ID" value="SFK08084.1"/>
    <property type="molecule type" value="Genomic_DNA"/>
</dbReference>
<dbReference type="Proteomes" id="UP000199025">
    <property type="component" value="Unassembled WGS sequence"/>
</dbReference>
<proteinExistence type="predicted"/>
<dbReference type="GO" id="GO:0003700">
    <property type="term" value="F:DNA-binding transcription factor activity"/>
    <property type="evidence" value="ECO:0007669"/>
    <property type="project" value="InterPro"/>
</dbReference>
<feature type="domain" description="HTH marR-type" evidence="1">
    <location>
        <begin position="11"/>
        <end position="147"/>
    </location>
</feature>
<dbReference type="PROSITE" id="PS50995">
    <property type="entry name" value="HTH_MARR_2"/>
    <property type="match status" value="1"/>
</dbReference>
<dbReference type="InterPro" id="IPR036388">
    <property type="entry name" value="WH-like_DNA-bd_sf"/>
</dbReference>
<gene>
    <name evidence="2" type="ORF">SAMN05421835_113105</name>
</gene>